<dbReference type="Proteomes" id="UP000571554">
    <property type="component" value="Unassembled WGS sequence"/>
</dbReference>
<protein>
    <submittedName>
        <fullName evidence="1">Putative phiE125 gp8 family phage protein</fullName>
    </submittedName>
</protein>
<evidence type="ECO:0000313" key="2">
    <source>
        <dbReference type="Proteomes" id="UP000571554"/>
    </source>
</evidence>
<gene>
    <name evidence="1" type="ORF">F4827_005069</name>
</gene>
<name>A0A7W9U1D7_9BURK</name>
<organism evidence="1 2">
    <name type="scientific">Paraburkholderia bannensis</name>
    <dbReference type="NCBI Taxonomy" id="765414"/>
    <lineage>
        <taxon>Bacteria</taxon>
        <taxon>Pseudomonadati</taxon>
        <taxon>Pseudomonadota</taxon>
        <taxon>Betaproteobacteria</taxon>
        <taxon>Burkholderiales</taxon>
        <taxon>Burkholderiaceae</taxon>
        <taxon>Paraburkholderia</taxon>
    </lineage>
</organism>
<accession>A0A7W9U1D7</accession>
<comment type="caution">
    <text evidence="1">The sequence shown here is derived from an EMBL/GenBank/DDBJ whole genome shotgun (WGS) entry which is preliminary data.</text>
</comment>
<reference evidence="1 2" key="1">
    <citation type="submission" date="2020-08" db="EMBL/GenBank/DDBJ databases">
        <title>Above-ground endophytic microbial communities from plants in different locations in the United States.</title>
        <authorList>
            <person name="Frank C."/>
        </authorList>
    </citation>
    <scope>NUCLEOTIDE SEQUENCE [LARGE SCALE GENOMIC DNA]</scope>
    <source>
        <strain evidence="1 2">WP4_2_2</strain>
    </source>
</reference>
<dbReference type="AlphaFoldDB" id="A0A7W9U1D7"/>
<dbReference type="NCBIfam" id="TIGR02215">
    <property type="entry name" value="phage_chp_gp8"/>
    <property type="match status" value="1"/>
</dbReference>
<evidence type="ECO:0000313" key="1">
    <source>
        <dbReference type="EMBL" id="MBB6105203.1"/>
    </source>
</evidence>
<dbReference type="EMBL" id="JACHBW010000016">
    <property type="protein sequence ID" value="MBB6105203.1"/>
    <property type="molecule type" value="Genomic_DNA"/>
</dbReference>
<dbReference type="InterPro" id="IPR011738">
    <property type="entry name" value="Phage_CHP"/>
</dbReference>
<keyword evidence="2" id="KW-1185">Reference proteome</keyword>
<dbReference type="CDD" id="cd08054">
    <property type="entry name" value="gp6"/>
    <property type="match status" value="1"/>
</dbReference>
<dbReference type="RefSeq" id="WP_183727763.1">
    <property type="nucleotide sequence ID" value="NZ_JACHBW010000016.1"/>
</dbReference>
<dbReference type="Gene3D" id="1.10.3230.30">
    <property type="entry name" value="Phage gp6-like head-tail connector protein"/>
    <property type="match status" value="1"/>
</dbReference>
<proteinExistence type="predicted"/>
<sequence>MAAKVTVGPSEEAISLEEAQFHVKADADPDNDTILKRAIVTARQRAEHELGRPLLPQTCEKRFESFERRMYLWEDVTKIVSIEYVDDAGADASLGPMDFYLSGASTARILASLPAAREVTITFECGAFESDTVPESVIEWMLLQVGAISENRSSVDSVQTYELPGRFTDGLLDRYRFLSV</sequence>